<gene>
    <name evidence="2" type="ORF">EXU48_23735</name>
</gene>
<reference evidence="2 3" key="1">
    <citation type="submission" date="2019-03" db="EMBL/GenBank/DDBJ databases">
        <title>Genomic features of bacteria from cold environments.</title>
        <authorList>
            <person name="Shen L."/>
        </authorList>
    </citation>
    <scope>NUCLEOTIDE SEQUENCE [LARGE SCALE GENOMIC DNA]</scope>
    <source>
        <strain evidence="3">T3246-1</strain>
    </source>
</reference>
<comment type="caution">
    <text evidence="2">The sequence shown here is derived from an EMBL/GenBank/DDBJ whole genome shotgun (WGS) entry which is preliminary data.</text>
</comment>
<sequence length="334" mass="33144">MSPRMRRSAGRRLGVVLVAAAVLLSGCGVRLDDPPPQVPSPGPGEILRQGAALEAADLQALAESAGADAGPDGAAGDLASDLAHIAADAATHLDDLGGVWTPPPRPTATTDDQPEPSDEPGDEPTGGDPTPSDPATAEDVLAALESSSADARAADPAADADLATLLASISINRALWAAELRTDLGLPTGADGSADPAAADLGIPASLPASAAPVGRTLDALGYTQEIIAARAEGTARTGAAAAAITLREMAEDVAVATGVDGTDADPRAAAYAVDLEDLQATRTGLIAELLPGWLTAVPDADPAVRAPLIALATQAAFLGQDPDARVATYPGLG</sequence>
<evidence type="ECO:0000313" key="3">
    <source>
        <dbReference type="Proteomes" id="UP000504882"/>
    </source>
</evidence>
<feature type="region of interest" description="Disordered" evidence="1">
    <location>
        <begin position="94"/>
        <end position="135"/>
    </location>
</feature>
<dbReference type="RefSeq" id="WP_133110182.1">
    <property type="nucleotide sequence ID" value="NZ_SMNA01000019.1"/>
</dbReference>
<evidence type="ECO:0000256" key="1">
    <source>
        <dbReference type="SAM" id="MobiDB-lite"/>
    </source>
</evidence>
<proteinExistence type="predicted"/>
<evidence type="ECO:0008006" key="4">
    <source>
        <dbReference type="Google" id="ProtNLM"/>
    </source>
</evidence>
<feature type="compositionally biased region" description="Acidic residues" evidence="1">
    <location>
        <begin position="112"/>
        <end position="122"/>
    </location>
</feature>
<evidence type="ECO:0000313" key="2">
    <source>
        <dbReference type="EMBL" id="TDE88299.1"/>
    </source>
</evidence>
<organism evidence="2 3">
    <name type="scientific">Occultella glacieicola</name>
    <dbReference type="NCBI Taxonomy" id="2518684"/>
    <lineage>
        <taxon>Bacteria</taxon>
        <taxon>Bacillati</taxon>
        <taxon>Actinomycetota</taxon>
        <taxon>Actinomycetes</taxon>
        <taxon>Micrococcales</taxon>
        <taxon>Ruaniaceae</taxon>
        <taxon>Occultella</taxon>
    </lineage>
</organism>
<name>A0ABY2DWZ6_9MICO</name>
<dbReference type="Proteomes" id="UP000504882">
    <property type="component" value="Unassembled WGS sequence"/>
</dbReference>
<protein>
    <recommendedName>
        <fullName evidence="4">DUF4439 domain-containing protein</fullName>
    </recommendedName>
</protein>
<accession>A0ABY2DWZ6</accession>
<dbReference type="EMBL" id="SMNA01000019">
    <property type="protein sequence ID" value="TDE88299.1"/>
    <property type="molecule type" value="Genomic_DNA"/>
</dbReference>
<feature type="compositionally biased region" description="Low complexity" evidence="1">
    <location>
        <begin position="126"/>
        <end position="135"/>
    </location>
</feature>
<keyword evidence="3" id="KW-1185">Reference proteome</keyword>
<dbReference type="PROSITE" id="PS51257">
    <property type="entry name" value="PROKAR_LIPOPROTEIN"/>
    <property type="match status" value="1"/>
</dbReference>